<feature type="compositionally biased region" description="Basic and acidic residues" evidence="13">
    <location>
        <begin position="413"/>
        <end position="429"/>
    </location>
</feature>
<evidence type="ECO:0000313" key="17">
    <source>
        <dbReference type="Proteomes" id="UP000192578"/>
    </source>
</evidence>
<dbReference type="SUPFAM" id="SSF47769">
    <property type="entry name" value="SAM/Pointed domain"/>
    <property type="match status" value="1"/>
</dbReference>
<dbReference type="GO" id="GO:0007399">
    <property type="term" value="P:nervous system development"/>
    <property type="evidence" value="ECO:0007669"/>
    <property type="project" value="UniProtKB-KW"/>
</dbReference>
<feature type="compositionally biased region" description="Basic and acidic residues" evidence="13">
    <location>
        <begin position="505"/>
        <end position="515"/>
    </location>
</feature>
<evidence type="ECO:0000256" key="4">
    <source>
        <dbReference type="ARBA" id="ARBA00022553"/>
    </source>
</evidence>
<feature type="region of interest" description="Disordered" evidence="13">
    <location>
        <begin position="413"/>
        <end position="441"/>
    </location>
</feature>
<evidence type="ECO:0000256" key="2">
    <source>
        <dbReference type="ARBA" id="ARBA00022473"/>
    </source>
</evidence>
<feature type="compositionally biased region" description="Basic and acidic residues" evidence="13">
    <location>
        <begin position="263"/>
        <end position="274"/>
    </location>
</feature>
<feature type="region of interest" description="Disordered" evidence="13">
    <location>
        <begin position="988"/>
        <end position="1010"/>
    </location>
</feature>
<feature type="compositionally biased region" description="Basic and acidic residues" evidence="13">
    <location>
        <begin position="132"/>
        <end position="143"/>
    </location>
</feature>
<dbReference type="GO" id="GO:0003779">
    <property type="term" value="F:actin binding"/>
    <property type="evidence" value="ECO:0007669"/>
    <property type="project" value="UniProtKB-KW"/>
</dbReference>
<keyword evidence="9" id="KW-0009">Actin-binding</keyword>
<feature type="region of interest" description="Disordered" evidence="13">
    <location>
        <begin position="1257"/>
        <end position="1288"/>
    </location>
</feature>
<dbReference type="Gene3D" id="1.10.287.1490">
    <property type="match status" value="1"/>
</dbReference>
<dbReference type="Pfam" id="PF00536">
    <property type="entry name" value="SAM_1"/>
    <property type="match status" value="1"/>
</dbReference>
<comment type="caution">
    <text evidence="16">The sequence shown here is derived from an EMBL/GenBank/DDBJ whole genome shotgun (WGS) entry which is preliminary data.</text>
</comment>
<dbReference type="InterPro" id="IPR043446">
    <property type="entry name" value="Neurabin-like"/>
</dbReference>
<feature type="region of interest" description="Disordered" evidence="13">
    <location>
        <begin position="102"/>
        <end position="123"/>
    </location>
</feature>
<dbReference type="GO" id="GO:0030154">
    <property type="term" value="P:cell differentiation"/>
    <property type="evidence" value="ECO:0007669"/>
    <property type="project" value="UniProtKB-KW"/>
</dbReference>
<dbReference type="SMART" id="SM00454">
    <property type="entry name" value="SAM"/>
    <property type="match status" value="1"/>
</dbReference>
<evidence type="ECO:0000256" key="1">
    <source>
        <dbReference type="ARBA" id="ARBA00004245"/>
    </source>
</evidence>
<dbReference type="GO" id="GO:0120025">
    <property type="term" value="C:plasma membrane bounded cell projection"/>
    <property type="evidence" value="ECO:0007669"/>
    <property type="project" value="UniProtKB-ARBA"/>
</dbReference>
<keyword evidence="2" id="KW-0217">Developmental protein</keyword>
<feature type="coiled-coil region" evidence="12">
    <location>
        <begin position="881"/>
        <end position="943"/>
    </location>
</feature>
<feature type="compositionally biased region" description="Acidic residues" evidence="13">
    <location>
        <begin position="795"/>
        <end position="806"/>
    </location>
</feature>
<dbReference type="SUPFAM" id="SSF50156">
    <property type="entry name" value="PDZ domain-like"/>
    <property type="match status" value="1"/>
</dbReference>
<keyword evidence="8 12" id="KW-0175">Coiled coil</keyword>
<dbReference type="InterPro" id="IPR013761">
    <property type="entry name" value="SAM/pointed_sf"/>
</dbReference>
<dbReference type="PANTHER" id="PTHR16154:SF6">
    <property type="entry name" value="SPINOPHILIN, ISOFORM J"/>
    <property type="match status" value="1"/>
</dbReference>
<dbReference type="SUPFAM" id="SSF57997">
    <property type="entry name" value="Tropomyosin"/>
    <property type="match status" value="1"/>
</dbReference>
<keyword evidence="5" id="KW-0221">Differentiation</keyword>
<feature type="region of interest" description="Disordered" evidence="13">
    <location>
        <begin position="132"/>
        <end position="151"/>
    </location>
</feature>
<dbReference type="EMBL" id="MTYJ01000010">
    <property type="protein sequence ID" value="OQV23782.1"/>
    <property type="molecule type" value="Genomic_DNA"/>
</dbReference>
<comment type="subcellular location">
    <subcellularLocation>
        <location evidence="1">Cytoplasm</location>
        <location evidence="1">Cytoskeleton</location>
    </subcellularLocation>
    <subcellularLocation>
        <location evidence="11">Synapse</location>
    </subcellularLocation>
</comment>
<evidence type="ECO:0000256" key="10">
    <source>
        <dbReference type="ARBA" id="ARBA00023212"/>
    </source>
</evidence>
<feature type="domain" description="PDZ" evidence="15">
    <location>
        <begin position="649"/>
        <end position="736"/>
    </location>
</feature>
<dbReference type="Gene3D" id="2.30.42.10">
    <property type="match status" value="1"/>
</dbReference>
<evidence type="ECO:0000256" key="6">
    <source>
        <dbReference type="ARBA" id="ARBA00022902"/>
    </source>
</evidence>
<evidence type="ECO:0000256" key="7">
    <source>
        <dbReference type="ARBA" id="ARBA00023018"/>
    </source>
</evidence>
<keyword evidence="17" id="KW-1185">Reference proteome</keyword>
<feature type="compositionally biased region" description="Basic and acidic residues" evidence="13">
    <location>
        <begin position="1176"/>
        <end position="1188"/>
    </location>
</feature>
<evidence type="ECO:0000256" key="13">
    <source>
        <dbReference type="SAM" id="MobiDB-lite"/>
    </source>
</evidence>
<feature type="region of interest" description="Disordered" evidence="13">
    <location>
        <begin position="486"/>
        <end position="521"/>
    </location>
</feature>
<dbReference type="InterPro" id="IPR001660">
    <property type="entry name" value="SAM"/>
</dbReference>
<protein>
    <submittedName>
        <fullName evidence="16">Neurabin-1</fullName>
    </submittedName>
</protein>
<dbReference type="InterPro" id="IPR040645">
    <property type="entry name" value="Neurabin-1/2_PDZ"/>
</dbReference>
<feature type="region of interest" description="Disordered" evidence="13">
    <location>
        <begin position="750"/>
        <end position="821"/>
    </location>
</feature>
<feature type="compositionally biased region" description="Basic and acidic residues" evidence="13">
    <location>
        <begin position="234"/>
        <end position="255"/>
    </location>
</feature>
<dbReference type="SMART" id="SM00228">
    <property type="entry name" value="PDZ"/>
    <property type="match status" value="1"/>
</dbReference>
<dbReference type="Pfam" id="PF00595">
    <property type="entry name" value="PDZ"/>
    <property type="match status" value="1"/>
</dbReference>
<evidence type="ECO:0000256" key="9">
    <source>
        <dbReference type="ARBA" id="ARBA00023203"/>
    </source>
</evidence>
<evidence type="ECO:0000256" key="8">
    <source>
        <dbReference type="ARBA" id="ARBA00023054"/>
    </source>
</evidence>
<dbReference type="Pfam" id="PF17817">
    <property type="entry name" value="PDZ_5"/>
    <property type="match status" value="1"/>
</dbReference>
<feature type="compositionally biased region" description="Polar residues" evidence="13">
    <location>
        <begin position="1122"/>
        <end position="1145"/>
    </location>
</feature>
<feature type="compositionally biased region" description="Basic and acidic residues" evidence="13">
    <location>
        <begin position="750"/>
        <end position="772"/>
    </location>
</feature>
<dbReference type="InterPro" id="IPR036034">
    <property type="entry name" value="PDZ_sf"/>
</dbReference>
<evidence type="ECO:0000259" key="14">
    <source>
        <dbReference type="PROSITE" id="PS50105"/>
    </source>
</evidence>
<feature type="region of interest" description="Disordered" evidence="13">
    <location>
        <begin position="175"/>
        <end position="274"/>
    </location>
</feature>
<evidence type="ECO:0000313" key="16">
    <source>
        <dbReference type="EMBL" id="OQV23782.1"/>
    </source>
</evidence>
<feature type="region of interest" description="Disordered" evidence="13">
    <location>
        <begin position="1"/>
        <end position="59"/>
    </location>
</feature>
<feature type="region of interest" description="Disordered" evidence="13">
    <location>
        <begin position="1059"/>
        <end position="1191"/>
    </location>
</feature>
<dbReference type="OrthoDB" id="62701at2759"/>
<dbReference type="PROSITE" id="PS50105">
    <property type="entry name" value="SAM_DOMAIN"/>
    <property type="match status" value="1"/>
</dbReference>
<keyword evidence="6" id="KW-0524">Neurogenesis</keyword>
<evidence type="ECO:0000256" key="5">
    <source>
        <dbReference type="ARBA" id="ARBA00022782"/>
    </source>
</evidence>
<dbReference type="Gene3D" id="1.10.150.50">
    <property type="entry name" value="Transcription Factor, Ets-1"/>
    <property type="match status" value="1"/>
</dbReference>
<keyword evidence="3" id="KW-0963">Cytoplasm</keyword>
<organism evidence="16 17">
    <name type="scientific">Hypsibius exemplaris</name>
    <name type="common">Freshwater tardigrade</name>
    <dbReference type="NCBI Taxonomy" id="2072580"/>
    <lineage>
        <taxon>Eukaryota</taxon>
        <taxon>Metazoa</taxon>
        <taxon>Ecdysozoa</taxon>
        <taxon>Tardigrada</taxon>
        <taxon>Eutardigrada</taxon>
        <taxon>Parachela</taxon>
        <taxon>Hypsibioidea</taxon>
        <taxon>Hypsibiidae</taxon>
        <taxon>Hypsibius</taxon>
    </lineage>
</organism>
<dbReference type="PANTHER" id="PTHR16154">
    <property type="entry name" value="NEURABIN"/>
    <property type="match status" value="1"/>
</dbReference>
<keyword evidence="10" id="KW-0206">Cytoskeleton</keyword>
<sequence>MEVASSHEGGGGVNGSSSIAGPFRPNRLAALKSSFEVSSVQNQHQQVQQQHQPVPIKRPTRDAVPKIASLFQIANNPRSSHHSRSSLSPDLHHEFILHSLGSNGKEEKENSVPQERQSLPSLRNGALIEADRRKSFPHSHDETGTAPIVKTNGGTVDDHVVRFQHAKEFFLRKEEANRGLSGGPPNLRGRGRLCTPSPHRSKPSSPDISHAVGHHSPSETVGHSSRSRGTAWLRESRQRSSSESRIHSSSDKVRPDLLPNCEPDEKKSPDRDEDVLHQVPSLLLTLDEAAASSGLVSTVRETGTVQAGNSSDILPALNGLSFSSSAEEKIPSPSSPLHVDQGEAFSVRSAFFTSAPVSPLRNGSLLMSPALQEDNAVIPLNHSPNDGLLCTAPALPVSTSPATLLKAGNGFSEKESVGARRSLDEDIRSETPPPMPTSPCPVLDKTAVTSANLITSLLKSTSISPPAINEEDLELMTEDEQRIFLRGPDVPDNEDTADEGGPEWEGNHEVSHVDPDSTDEADDQEAVEEAMVEEDDRITRRKRRTELFGKMPFVDLSQPETVFDQYPLTMLKDGHYFVQTPMHDRDADEDYPEGLPVKEMKLRFDTECVTVYSTYSMHEYDRTNSDVDPVASSAEYELEKRIEKMDVFRVQLMKEAGGGLGLSIIGMGVGADAGLEKLGIFVKSVAGPAAIDGQIQVNDQIIEVDGQSLVGVSQIYAAQVLRATQGEVNFVIGRERGTELSEVAQLIEQSRARDAEKERQAETERAQDDLQRMSESARLFMDDSPGADACHEFADGQETDDSEENDFPGYQPQTPTADLDGMGRQYECKIAANGSLSPVEFDIDNLKLRLAEAQQFSTTAESEVDRLRTKLIEYEGDAHKSEELARELGSLRSQLSDAEKNHQEAQKAVESKQNELAAAQEGYKLLERKYNKAKKVIRDYQQQIEQRDQYINSLRLKLGETEGPGNAILAHLKSPLFSNVLLENSLTDFDNSDMEDPESSSLGKGHGDESFSKLVPETQRLDNKAARARADLALKGSLAARHPPSAKRLSFENDIPDGKRSFAKCLPQRPSLPPPAVPNRPGRTGSGGSLNSTPQRLRQSSQVSVQSGVSTISDGSVGGETLQDSFNTTPSPSKFSPLKNPNLSYASLPRSFARGSSTGSTGDFKSSPSSLSDTTMDSKHSTPEKHAADLPVNSHDVDQWLFSYGLKHHSAAFKERCIDGPTLLTLDSEALKNMGVTSVAERSFMKKKIKELRHVLDRERRTVEKHKKAQEKLQKKATSSSPLKKKSP</sequence>
<evidence type="ECO:0000259" key="15">
    <source>
        <dbReference type="PROSITE" id="PS50106"/>
    </source>
</evidence>
<accession>A0A1W0X8Z3</accession>
<feature type="compositionally biased region" description="Low complexity" evidence="13">
    <location>
        <begin position="37"/>
        <end position="55"/>
    </location>
</feature>
<feature type="compositionally biased region" description="Low complexity" evidence="13">
    <location>
        <begin position="1099"/>
        <end position="1110"/>
    </location>
</feature>
<gene>
    <name evidence="16" type="ORF">BV898_02510</name>
</gene>
<name>A0A1W0X8Z3_HYPEX</name>
<dbReference type="FunFam" id="2.30.42.10:FF:000010">
    <property type="entry name" value="Neurabin-1 isoform 1"/>
    <property type="match status" value="1"/>
</dbReference>
<feature type="compositionally biased region" description="Polar residues" evidence="13">
    <location>
        <begin position="218"/>
        <end position="228"/>
    </location>
</feature>
<dbReference type="InterPro" id="IPR001478">
    <property type="entry name" value="PDZ"/>
</dbReference>
<dbReference type="GO" id="GO:0045202">
    <property type="term" value="C:synapse"/>
    <property type="evidence" value="ECO:0007669"/>
    <property type="project" value="UniProtKB-SubCell"/>
</dbReference>
<feature type="compositionally biased region" description="Polar residues" evidence="13">
    <location>
        <begin position="1154"/>
        <end position="1175"/>
    </location>
</feature>
<dbReference type="Proteomes" id="UP000192578">
    <property type="component" value="Unassembled WGS sequence"/>
</dbReference>
<evidence type="ECO:0000256" key="11">
    <source>
        <dbReference type="ARBA" id="ARBA00034103"/>
    </source>
</evidence>
<keyword evidence="4" id="KW-0597">Phosphoprotein</keyword>
<dbReference type="GO" id="GO:0005856">
    <property type="term" value="C:cytoskeleton"/>
    <property type="evidence" value="ECO:0007669"/>
    <property type="project" value="UniProtKB-SubCell"/>
</dbReference>
<evidence type="ECO:0000256" key="3">
    <source>
        <dbReference type="ARBA" id="ARBA00022490"/>
    </source>
</evidence>
<keyword evidence="7" id="KW-0770">Synapse</keyword>
<evidence type="ECO:0000256" key="12">
    <source>
        <dbReference type="SAM" id="Coils"/>
    </source>
</evidence>
<feature type="domain" description="SAM" evidence="14">
    <location>
        <begin position="1192"/>
        <end position="1255"/>
    </location>
</feature>
<feature type="compositionally biased region" description="Polar residues" evidence="13">
    <location>
        <begin position="111"/>
        <end position="121"/>
    </location>
</feature>
<dbReference type="PROSITE" id="PS50106">
    <property type="entry name" value="PDZ"/>
    <property type="match status" value="1"/>
</dbReference>
<proteinExistence type="predicted"/>
<feature type="compositionally biased region" description="Acidic residues" evidence="13">
    <location>
        <begin position="491"/>
        <end position="502"/>
    </location>
</feature>
<reference evidence="17" key="1">
    <citation type="submission" date="2017-01" db="EMBL/GenBank/DDBJ databases">
        <title>Comparative genomics of anhydrobiosis in the tardigrade Hypsibius dujardini.</title>
        <authorList>
            <person name="Yoshida Y."/>
            <person name="Koutsovoulos G."/>
            <person name="Laetsch D."/>
            <person name="Stevens L."/>
            <person name="Kumar S."/>
            <person name="Horikawa D."/>
            <person name="Ishino K."/>
            <person name="Komine S."/>
            <person name="Tomita M."/>
            <person name="Blaxter M."/>
            <person name="Arakawa K."/>
        </authorList>
    </citation>
    <scope>NUCLEOTIDE SEQUENCE [LARGE SCALE GENOMIC DNA]</scope>
    <source>
        <strain evidence="17">Z151</strain>
    </source>
</reference>
<feature type="compositionally biased region" description="Polar residues" evidence="13">
    <location>
        <begin position="1089"/>
        <end position="1098"/>
    </location>
</feature>